<organism evidence="1">
    <name type="scientific">Rhizophora mucronata</name>
    <name type="common">Asiatic mangrove</name>
    <dbReference type="NCBI Taxonomy" id="61149"/>
    <lineage>
        <taxon>Eukaryota</taxon>
        <taxon>Viridiplantae</taxon>
        <taxon>Streptophyta</taxon>
        <taxon>Embryophyta</taxon>
        <taxon>Tracheophyta</taxon>
        <taxon>Spermatophyta</taxon>
        <taxon>Magnoliopsida</taxon>
        <taxon>eudicotyledons</taxon>
        <taxon>Gunneridae</taxon>
        <taxon>Pentapetalae</taxon>
        <taxon>rosids</taxon>
        <taxon>fabids</taxon>
        <taxon>Malpighiales</taxon>
        <taxon>Rhizophoraceae</taxon>
        <taxon>Rhizophora</taxon>
    </lineage>
</organism>
<accession>A0A2P2QS55</accession>
<name>A0A2P2QS55_RHIMU</name>
<reference evidence="1" key="1">
    <citation type="submission" date="2018-02" db="EMBL/GenBank/DDBJ databases">
        <title>Rhizophora mucronata_Transcriptome.</title>
        <authorList>
            <person name="Meera S.P."/>
            <person name="Sreeshan A."/>
            <person name="Augustine A."/>
        </authorList>
    </citation>
    <scope>NUCLEOTIDE SEQUENCE</scope>
    <source>
        <tissue evidence="1">Leaf</tissue>
    </source>
</reference>
<proteinExistence type="predicted"/>
<dbReference type="AlphaFoldDB" id="A0A2P2QS55"/>
<sequence length="55" mass="5854">MLQVYLSFFYVGSNLISYSNEATNVVSLIGCASFSTVNFGSSSICLTTLNICSSV</sequence>
<protein>
    <submittedName>
        <fullName evidence="1">Uncharacterized protein</fullName>
    </submittedName>
</protein>
<dbReference type="EMBL" id="GGEC01089362">
    <property type="protein sequence ID" value="MBX69846.1"/>
    <property type="molecule type" value="Transcribed_RNA"/>
</dbReference>
<evidence type="ECO:0000313" key="1">
    <source>
        <dbReference type="EMBL" id="MBX69846.1"/>
    </source>
</evidence>